<evidence type="ECO:0000256" key="5">
    <source>
        <dbReference type="ARBA" id="ARBA00037982"/>
    </source>
</evidence>
<feature type="binding site" evidence="6">
    <location>
        <position position="54"/>
    </location>
    <ligand>
        <name>ATP</name>
        <dbReference type="ChEBI" id="CHEBI:30616"/>
    </ligand>
</feature>
<feature type="domain" description="Protein kinase" evidence="8">
    <location>
        <begin position="22"/>
        <end position="377"/>
    </location>
</feature>
<dbReference type="AlphaFoldDB" id="A0A226EAS0"/>
<dbReference type="SUPFAM" id="SSF51126">
    <property type="entry name" value="Pectin lyase-like"/>
    <property type="match status" value="1"/>
</dbReference>
<dbReference type="InterPro" id="IPR000719">
    <property type="entry name" value="Prot_kinase_dom"/>
</dbReference>
<dbReference type="OrthoDB" id="1405469at2759"/>
<keyword evidence="1" id="KW-0808">Transferase</keyword>
<dbReference type="GO" id="GO:0003743">
    <property type="term" value="F:translation initiation factor activity"/>
    <property type="evidence" value="ECO:0007669"/>
    <property type="project" value="UniProtKB-KW"/>
</dbReference>
<keyword evidence="9" id="KW-0648">Protein biosynthesis</keyword>
<keyword evidence="4 6" id="KW-0067">ATP-binding</keyword>
<dbReference type="Gene3D" id="1.10.510.10">
    <property type="entry name" value="Transferase(Phosphotransferase) domain 1"/>
    <property type="match status" value="1"/>
</dbReference>
<dbReference type="InterPro" id="IPR017441">
    <property type="entry name" value="Protein_kinase_ATP_BS"/>
</dbReference>
<dbReference type="InterPro" id="IPR008271">
    <property type="entry name" value="Ser/Thr_kinase_AS"/>
</dbReference>
<dbReference type="GO" id="GO:0005524">
    <property type="term" value="F:ATP binding"/>
    <property type="evidence" value="ECO:0007669"/>
    <property type="project" value="UniProtKB-UniRule"/>
</dbReference>
<dbReference type="EMBL" id="LNIX01000005">
    <property type="protein sequence ID" value="OXA54500.1"/>
    <property type="molecule type" value="Genomic_DNA"/>
</dbReference>
<dbReference type="Proteomes" id="UP000198287">
    <property type="component" value="Unassembled WGS sequence"/>
</dbReference>
<evidence type="ECO:0000256" key="6">
    <source>
        <dbReference type="PROSITE-ProRule" id="PRU10141"/>
    </source>
</evidence>
<dbReference type="SUPFAM" id="SSF56112">
    <property type="entry name" value="Protein kinase-like (PK-like)"/>
    <property type="match status" value="1"/>
</dbReference>
<evidence type="ECO:0000256" key="7">
    <source>
        <dbReference type="SAM" id="MobiDB-lite"/>
    </source>
</evidence>
<dbReference type="PROSITE" id="PS00108">
    <property type="entry name" value="PROTEIN_KINASE_ST"/>
    <property type="match status" value="1"/>
</dbReference>
<comment type="caution">
    <text evidence="9">The sequence shown here is derived from an EMBL/GenBank/DDBJ whole genome shotgun (WGS) entry which is preliminary data.</text>
</comment>
<dbReference type="GO" id="GO:0005634">
    <property type="term" value="C:nucleus"/>
    <property type="evidence" value="ECO:0007669"/>
    <property type="project" value="TreeGrafter"/>
</dbReference>
<dbReference type="InterPro" id="IPR011009">
    <property type="entry name" value="Kinase-like_dom_sf"/>
</dbReference>
<keyword evidence="2 6" id="KW-0547">Nucleotide-binding</keyword>
<dbReference type="Pfam" id="PF00069">
    <property type="entry name" value="Pkinase"/>
    <property type="match status" value="1"/>
</dbReference>
<sequence length="617" mass="68953">MDWNYHNIKLTYSKTTLPISKAKHVSKLGSGSFGSVLGITKFHHRLGETTAAVKLIPVSNMSRLHGKSPWLRVPQDDNETSTSSSSFSGSLISREVENCFKIAHPNSVFTYKFGFTSLPKELIELYNLPSTEKDQSYHADDYDSCASETRLLGKFDYFGRKHGFADALWIQMELCGPTLRDWLEDNFDAKDFRVALLQLGIVRGIIEGVKFLHHLNIIHRDIKPENIFFSNHPGYVLPVKIGDLGLSRRVVGEENLVWGESAEIFSDESAQLTGNVGTPCYMAPEVGQSQANYSLQADLFAVGLIMWEVLEFDKIRGNRTSMFYDLVYGGIEDIVDNHRIIKNSKELIKNLTKREPIFRMHSILDVKLDVPTSSTFFARDTAEFANCLEFCSDGDTINLGVGTFVGEFCINRNNITVQGDAKFGSIITSSFWGLLIQGDRNTVKNIKFDTCDIECIRIHGSYNTVSNIVMADSLYGIVTYAGPKLGFYGSYNNISNVSCTDVNYGVAMMGSHNRVKDITINRLKKDNTHFEGITVTWSVDNQVTNYTGTGFLSAQRDIGIKVRDGCATFRNCNCGRIESHGNNVTLENVVADGDVTISGENYNIVNCRSDEILIKLR</sequence>
<evidence type="ECO:0000259" key="8">
    <source>
        <dbReference type="PROSITE" id="PS50011"/>
    </source>
</evidence>
<dbReference type="InterPro" id="IPR011050">
    <property type="entry name" value="Pectin_lyase_fold/virulence"/>
</dbReference>
<dbReference type="PROSITE" id="PS00107">
    <property type="entry name" value="PROTEIN_KINASE_ATP"/>
    <property type="match status" value="1"/>
</dbReference>
<dbReference type="SMART" id="SM00220">
    <property type="entry name" value="S_TKc"/>
    <property type="match status" value="1"/>
</dbReference>
<comment type="similarity">
    <text evidence="5">Belongs to the protein kinase superfamily. Ser/Thr protein kinase family. GCN2 subfamily.</text>
</comment>
<evidence type="ECO:0000313" key="9">
    <source>
        <dbReference type="EMBL" id="OXA54500.1"/>
    </source>
</evidence>
<protein>
    <submittedName>
        <fullName evidence="9">Eukaryotic translation initiation factor 2-alpha kinase pek-1</fullName>
    </submittedName>
</protein>
<accession>A0A226EAS0</accession>
<dbReference type="PANTHER" id="PTHR11042">
    <property type="entry name" value="EUKARYOTIC TRANSLATION INITIATION FACTOR 2-ALPHA KINASE EIF2-ALPHA KINASE -RELATED"/>
    <property type="match status" value="1"/>
</dbReference>
<keyword evidence="10" id="KW-1185">Reference proteome</keyword>
<dbReference type="InterPro" id="IPR050339">
    <property type="entry name" value="CC_SR_Kinase"/>
</dbReference>
<dbReference type="GO" id="GO:0005737">
    <property type="term" value="C:cytoplasm"/>
    <property type="evidence" value="ECO:0007669"/>
    <property type="project" value="TreeGrafter"/>
</dbReference>
<evidence type="ECO:0000256" key="1">
    <source>
        <dbReference type="ARBA" id="ARBA00022679"/>
    </source>
</evidence>
<keyword evidence="9" id="KW-0396">Initiation factor</keyword>
<keyword evidence="3 9" id="KW-0418">Kinase</keyword>
<proteinExistence type="inferred from homology"/>
<feature type="region of interest" description="Disordered" evidence="7">
    <location>
        <begin position="67"/>
        <end position="87"/>
    </location>
</feature>
<evidence type="ECO:0000256" key="4">
    <source>
        <dbReference type="ARBA" id="ARBA00022840"/>
    </source>
</evidence>
<dbReference type="PROSITE" id="PS50011">
    <property type="entry name" value="PROTEIN_KINASE_DOM"/>
    <property type="match status" value="1"/>
</dbReference>
<evidence type="ECO:0000256" key="2">
    <source>
        <dbReference type="ARBA" id="ARBA00022741"/>
    </source>
</evidence>
<evidence type="ECO:0000313" key="10">
    <source>
        <dbReference type="Proteomes" id="UP000198287"/>
    </source>
</evidence>
<gene>
    <name evidence="9" type="ORF">Fcan01_10818</name>
</gene>
<name>A0A226EAS0_FOLCA</name>
<organism evidence="9 10">
    <name type="scientific">Folsomia candida</name>
    <name type="common">Springtail</name>
    <dbReference type="NCBI Taxonomy" id="158441"/>
    <lineage>
        <taxon>Eukaryota</taxon>
        <taxon>Metazoa</taxon>
        <taxon>Ecdysozoa</taxon>
        <taxon>Arthropoda</taxon>
        <taxon>Hexapoda</taxon>
        <taxon>Collembola</taxon>
        <taxon>Entomobryomorpha</taxon>
        <taxon>Isotomoidea</taxon>
        <taxon>Isotomidae</taxon>
        <taxon>Proisotominae</taxon>
        <taxon>Folsomia</taxon>
    </lineage>
</organism>
<evidence type="ECO:0000256" key="3">
    <source>
        <dbReference type="ARBA" id="ARBA00022777"/>
    </source>
</evidence>
<reference evidence="9 10" key="1">
    <citation type="submission" date="2015-12" db="EMBL/GenBank/DDBJ databases">
        <title>The genome of Folsomia candida.</title>
        <authorList>
            <person name="Faddeeva A."/>
            <person name="Derks M.F."/>
            <person name="Anvar Y."/>
            <person name="Smit S."/>
            <person name="Van Straalen N."/>
            <person name="Roelofs D."/>
        </authorList>
    </citation>
    <scope>NUCLEOTIDE SEQUENCE [LARGE SCALE GENOMIC DNA]</scope>
    <source>
        <strain evidence="9 10">VU population</strain>
        <tissue evidence="9">Whole body</tissue>
    </source>
</reference>
<dbReference type="GO" id="GO:0004672">
    <property type="term" value="F:protein kinase activity"/>
    <property type="evidence" value="ECO:0007669"/>
    <property type="project" value="InterPro"/>
</dbReference>